<reference evidence="4 5" key="1">
    <citation type="submission" date="2018-12" db="EMBL/GenBank/DDBJ databases">
        <title>Flammeovirga pectinis sp. nov., isolated from the gut of the Korean scallop, Patinopecten yessoensis.</title>
        <authorList>
            <person name="Bae J.-W."/>
            <person name="Jeong Y.-S."/>
            <person name="Kang W."/>
        </authorList>
    </citation>
    <scope>NUCLEOTIDE SEQUENCE [LARGE SCALE GENOMIC DNA]</scope>
    <source>
        <strain evidence="4 5">L12M1</strain>
    </source>
</reference>
<evidence type="ECO:0000256" key="1">
    <source>
        <dbReference type="ARBA" id="ARBA00004236"/>
    </source>
</evidence>
<comment type="subcellular location">
    <subcellularLocation>
        <location evidence="1">Cell membrane</location>
    </subcellularLocation>
</comment>
<evidence type="ECO:0000313" key="4">
    <source>
        <dbReference type="EMBL" id="AZQ60661.1"/>
    </source>
</evidence>
<dbReference type="Pfam" id="PF06977">
    <property type="entry name" value="SdiA-regulated"/>
    <property type="match status" value="1"/>
</dbReference>
<keyword evidence="2" id="KW-1003">Cell membrane</keyword>
<dbReference type="EMBL" id="CP034562">
    <property type="protein sequence ID" value="AZQ60661.1"/>
    <property type="molecule type" value="Genomic_DNA"/>
</dbReference>
<dbReference type="SUPFAM" id="SSF63825">
    <property type="entry name" value="YWTD domain"/>
    <property type="match status" value="1"/>
</dbReference>
<dbReference type="AlphaFoldDB" id="A0A3Q9FKH8"/>
<evidence type="ECO:0000256" key="2">
    <source>
        <dbReference type="ARBA" id="ARBA00022475"/>
    </source>
</evidence>
<sequence>MKLVKNFITLTLLVFGCVSSYAQKKTELELITLKQLFEYTYRYDLSGISHYKDSIFVVADKKDNPFIYQVNWDIENFTVSPIADIPIKGKIDLEGIAIGGDIAYLINESNNEVYTLNLQSRVLNKLLINWQTLESPKKEWLHNAGFEGVAIDVDKNVLYLAKERQPKLIIKIDLKSLEIIEVFKTSNKCSNDYADLCFYEGYLYALERNGMCIVKIDPKNNKEIAHYSFRKSVSNKGERLYEPVKYGMAEALMVKNNEIWVGFDNNGVSVSEFGKSKYGLTGSAPILLKFKLPSK</sequence>
<dbReference type="PROSITE" id="PS51257">
    <property type="entry name" value="PROKAR_LIPOPROTEIN"/>
    <property type="match status" value="1"/>
</dbReference>
<protein>
    <submittedName>
        <fullName evidence="4">Uncharacterized protein</fullName>
    </submittedName>
</protein>
<gene>
    <name evidence="4" type="ORF">EI427_00100</name>
</gene>
<dbReference type="Proteomes" id="UP000267268">
    <property type="component" value="Chromosome 1"/>
</dbReference>
<dbReference type="OrthoDB" id="978799at2"/>
<evidence type="ECO:0000256" key="3">
    <source>
        <dbReference type="ARBA" id="ARBA00023136"/>
    </source>
</evidence>
<keyword evidence="3" id="KW-0472">Membrane</keyword>
<accession>A0A3Q9FKH8</accession>
<name>A0A3Q9FKH8_9BACT</name>
<dbReference type="KEGG" id="fll:EI427_00100"/>
<proteinExistence type="predicted"/>
<dbReference type="GO" id="GO:0005886">
    <property type="term" value="C:plasma membrane"/>
    <property type="evidence" value="ECO:0007669"/>
    <property type="project" value="UniProtKB-SubCell"/>
</dbReference>
<organism evidence="4 5">
    <name type="scientific">Flammeovirga pectinis</name>
    <dbReference type="NCBI Taxonomy" id="2494373"/>
    <lineage>
        <taxon>Bacteria</taxon>
        <taxon>Pseudomonadati</taxon>
        <taxon>Bacteroidota</taxon>
        <taxon>Cytophagia</taxon>
        <taxon>Cytophagales</taxon>
        <taxon>Flammeovirgaceae</taxon>
        <taxon>Flammeovirga</taxon>
    </lineage>
</organism>
<dbReference type="InterPro" id="IPR009722">
    <property type="entry name" value="YjiK/CarP"/>
</dbReference>
<keyword evidence="5" id="KW-1185">Reference proteome</keyword>
<evidence type="ECO:0000313" key="5">
    <source>
        <dbReference type="Proteomes" id="UP000267268"/>
    </source>
</evidence>